<comment type="subcellular location">
    <subcellularLocation>
        <location evidence="1">Nucleus</location>
    </subcellularLocation>
</comment>
<dbReference type="GeneID" id="54478437"/>
<dbReference type="RefSeq" id="XP_033587815.1">
    <property type="nucleotide sequence ID" value="XM_033737435.1"/>
</dbReference>
<evidence type="ECO:0000256" key="6">
    <source>
        <dbReference type="SAM" id="MobiDB-lite"/>
    </source>
</evidence>
<proteinExistence type="inferred from homology"/>
<evidence type="ECO:0000313" key="8">
    <source>
        <dbReference type="Proteomes" id="UP000799767"/>
    </source>
</evidence>
<evidence type="ECO:0000256" key="5">
    <source>
        <dbReference type="ARBA" id="ARBA00023242"/>
    </source>
</evidence>
<keyword evidence="3" id="KW-0805">Transcription regulation</keyword>
<reference evidence="7" key="1">
    <citation type="journal article" date="2020" name="Stud. Mycol.">
        <title>101 Dothideomycetes genomes: a test case for predicting lifestyles and emergence of pathogens.</title>
        <authorList>
            <person name="Haridas S."/>
            <person name="Albert R."/>
            <person name="Binder M."/>
            <person name="Bloem J."/>
            <person name="Labutti K."/>
            <person name="Salamov A."/>
            <person name="Andreopoulos B."/>
            <person name="Baker S."/>
            <person name="Barry K."/>
            <person name="Bills G."/>
            <person name="Bluhm B."/>
            <person name="Cannon C."/>
            <person name="Castanera R."/>
            <person name="Culley D."/>
            <person name="Daum C."/>
            <person name="Ezra D."/>
            <person name="Gonzalez J."/>
            <person name="Henrissat B."/>
            <person name="Kuo A."/>
            <person name="Liang C."/>
            <person name="Lipzen A."/>
            <person name="Lutzoni F."/>
            <person name="Magnuson J."/>
            <person name="Mondo S."/>
            <person name="Nolan M."/>
            <person name="Ohm R."/>
            <person name="Pangilinan J."/>
            <person name="Park H.-J."/>
            <person name="Ramirez L."/>
            <person name="Alfaro M."/>
            <person name="Sun H."/>
            <person name="Tritt A."/>
            <person name="Yoshinaga Y."/>
            <person name="Zwiers L.-H."/>
            <person name="Turgeon B."/>
            <person name="Goodwin S."/>
            <person name="Spatafora J."/>
            <person name="Crous P."/>
            <person name="Grigoriev I."/>
        </authorList>
    </citation>
    <scope>NUCLEOTIDE SEQUENCE</scope>
    <source>
        <strain evidence="7">CBS 113389</strain>
    </source>
</reference>
<dbReference type="GO" id="GO:0003712">
    <property type="term" value="F:transcription coregulator activity"/>
    <property type="evidence" value="ECO:0007669"/>
    <property type="project" value="InterPro"/>
</dbReference>
<gene>
    <name evidence="7" type="ORF">BDY17DRAFT_325949</name>
</gene>
<dbReference type="AlphaFoldDB" id="A0A6A6PMV6"/>
<feature type="region of interest" description="Disordered" evidence="6">
    <location>
        <begin position="109"/>
        <end position="148"/>
    </location>
</feature>
<organism evidence="7 8">
    <name type="scientific">Neohortaea acidophila</name>
    <dbReference type="NCBI Taxonomy" id="245834"/>
    <lineage>
        <taxon>Eukaryota</taxon>
        <taxon>Fungi</taxon>
        <taxon>Dikarya</taxon>
        <taxon>Ascomycota</taxon>
        <taxon>Pezizomycotina</taxon>
        <taxon>Dothideomycetes</taxon>
        <taxon>Dothideomycetidae</taxon>
        <taxon>Mycosphaerellales</taxon>
        <taxon>Teratosphaeriaceae</taxon>
        <taxon>Neohortaea</taxon>
    </lineage>
</organism>
<dbReference type="SUPFAM" id="SSF140864">
    <property type="entry name" value="TROVE domain-like"/>
    <property type="match status" value="1"/>
</dbReference>
<comment type="similarity">
    <text evidence="2">Belongs to the Mediator complex subunit 22 family.</text>
</comment>
<sequence>MDASLRNTASLVGRIEKLRDDLIKHFEALVGHAGINRPDRTSTAITQYQMQVETAALIRATEDFQALIRQLQEMWLFGQLDTVGESKVQQQTDENAKVVAELLKQLLERQGPAPREQVDGGSPPAVDEAMPNGSSPAQGAVSNSELES</sequence>
<evidence type="ECO:0000256" key="1">
    <source>
        <dbReference type="ARBA" id="ARBA00004123"/>
    </source>
</evidence>
<protein>
    <recommendedName>
        <fullName evidence="9">Mediator of RNA polymerase II transcription subunit 22</fullName>
    </recommendedName>
</protein>
<evidence type="ECO:0000256" key="3">
    <source>
        <dbReference type="ARBA" id="ARBA00023015"/>
    </source>
</evidence>
<dbReference type="OrthoDB" id="203279at2759"/>
<dbReference type="EMBL" id="MU001638">
    <property type="protein sequence ID" value="KAF2481245.1"/>
    <property type="molecule type" value="Genomic_DNA"/>
</dbReference>
<dbReference type="GO" id="GO:0016592">
    <property type="term" value="C:mediator complex"/>
    <property type="evidence" value="ECO:0007669"/>
    <property type="project" value="InterPro"/>
</dbReference>
<feature type="compositionally biased region" description="Polar residues" evidence="6">
    <location>
        <begin position="132"/>
        <end position="148"/>
    </location>
</feature>
<dbReference type="PANTHER" id="PTHR12434:SF6">
    <property type="entry name" value="MEDIATOR OF RNA POLYMERASE II TRANSCRIPTION SUBUNIT 22"/>
    <property type="match status" value="1"/>
</dbReference>
<dbReference type="Gene3D" id="6.10.280.160">
    <property type="entry name" value="Mediator of RNA polymerase II transcription subunit 22"/>
    <property type="match status" value="1"/>
</dbReference>
<keyword evidence="4" id="KW-0804">Transcription</keyword>
<dbReference type="PANTHER" id="PTHR12434">
    <property type="entry name" value="MEDIATOR OF RNA POLYMERASE II TRANSCRIPTION SUBUNIT 22"/>
    <property type="match status" value="1"/>
</dbReference>
<accession>A0A6A6PMV6</accession>
<evidence type="ECO:0000256" key="4">
    <source>
        <dbReference type="ARBA" id="ARBA00023163"/>
    </source>
</evidence>
<dbReference type="InterPro" id="IPR037214">
    <property type="entry name" value="TROVE_dom_sf"/>
</dbReference>
<keyword evidence="5" id="KW-0539">Nucleus</keyword>
<name>A0A6A6PMV6_9PEZI</name>
<dbReference type="GO" id="GO:0006357">
    <property type="term" value="P:regulation of transcription by RNA polymerase II"/>
    <property type="evidence" value="ECO:0007669"/>
    <property type="project" value="InterPro"/>
</dbReference>
<evidence type="ECO:0000313" key="7">
    <source>
        <dbReference type="EMBL" id="KAF2481245.1"/>
    </source>
</evidence>
<evidence type="ECO:0008006" key="9">
    <source>
        <dbReference type="Google" id="ProtNLM"/>
    </source>
</evidence>
<evidence type="ECO:0000256" key="2">
    <source>
        <dbReference type="ARBA" id="ARBA00005942"/>
    </source>
</evidence>
<dbReference type="Proteomes" id="UP000799767">
    <property type="component" value="Unassembled WGS sequence"/>
</dbReference>
<dbReference type="Pfam" id="PF06179">
    <property type="entry name" value="Med22"/>
    <property type="match status" value="1"/>
</dbReference>
<dbReference type="InterPro" id="IPR009332">
    <property type="entry name" value="Med22"/>
</dbReference>
<keyword evidence="8" id="KW-1185">Reference proteome</keyword>